<dbReference type="PROSITE" id="PS50011">
    <property type="entry name" value="PROTEIN_KINASE_DOM"/>
    <property type="match status" value="1"/>
</dbReference>
<evidence type="ECO:0000256" key="2">
    <source>
        <dbReference type="ARBA" id="ARBA00022527"/>
    </source>
</evidence>
<evidence type="ECO:0000256" key="6">
    <source>
        <dbReference type="ARBA" id="ARBA00022840"/>
    </source>
</evidence>
<dbReference type="SUPFAM" id="SSF56112">
    <property type="entry name" value="Protein kinase-like (PK-like)"/>
    <property type="match status" value="1"/>
</dbReference>
<dbReference type="AlphaFoldDB" id="A0A919L037"/>
<dbReference type="PANTHER" id="PTHR43289">
    <property type="entry name" value="MITOGEN-ACTIVATED PROTEIN KINASE KINASE KINASE 20-RELATED"/>
    <property type="match status" value="1"/>
</dbReference>
<feature type="transmembrane region" description="Helical" evidence="9">
    <location>
        <begin position="359"/>
        <end position="381"/>
    </location>
</feature>
<evidence type="ECO:0000256" key="7">
    <source>
        <dbReference type="PROSITE-ProRule" id="PRU10141"/>
    </source>
</evidence>
<dbReference type="FunFam" id="1.10.510.10:FF:000021">
    <property type="entry name" value="Serine/threonine protein kinase"/>
    <property type="match status" value="1"/>
</dbReference>
<keyword evidence="9" id="KW-0812">Transmembrane</keyword>
<comment type="caution">
    <text evidence="11">The sequence shown here is derived from an EMBL/GenBank/DDBJ whole genome shotgun (WGS) entry which is preliminary data.</text>
</comment>
<dbReference type="InterPro" id="IPR008271">
    <property type="entry name" value="Ser/Thr_kinase_AS"/>
</dbReference>
<feature type="region of interest" description="Disordered" evidence="8">
    <location>
        <begin position="1"/>
        <end position="40"/>
    </location>
</feature>
<dbReference type="EMBL" id="BNCD01000006">
    <property type="protein sequence ID" value="GHH77846.1"/>
    <property type="molecule type" value="Genomic_DNA"/>
</dbReference>
<keyword evidence="4 7" id="KW-0547">Nucleotide-binding</keyword>
<evidence type="ECO:0000256" key="9">
    <source>
        <dbReference type="SAM" id="Phobius"/>
    </source>
</evidence>
<reference evidence="11" key="1">
    <citation type="journal article" date="2014" name="Int. J. Syst. Evol. Microbiol.">
        <title>Complete genome sequence of Corynebacterium casei LMG S-19264T (=DSM 44701T), isolated from a smear-ripened cheese.</title>
        <authorList>
            <consortium name="US DOE Joint Genome Institute (JGI-PGF)"/>
            <person name="Walter F."/>
            <person name="Albersmeier A."/>
            <person name="Kalinowski J."/>
            <person name="Ruckert C."/>
        </authorList>
    </citation>
    <scope>NUCLEOTIDE SEQUENCE</scope>
    <source>
        <strain evidence="11">JCM 5069</strain>
    </source>
</reference>
<evidence type="ECO:0000256" key="4">
    <source>
        <dbReference type="ARBA" id="ARBA00022741"/>
    </source>
</evidence>
<evidence type="ECO:0000313" key="12">
    <source>
        <dbReference type="Proteomes" id="UP000603708"/>
    </source>
</evidence>
<evidence type="ECO:0000256" key="5">
    <source>
        <dbReference type="ARBA" id="ARBA00022777"/>
    </source>
</evidence>
<feature type="compositionally biased region" description="Basic and acidic residues" evidence="8">
    <location>
        <begin position="340"/>
        <end position="351"/>
    </location>
</feature>
<dbReference type="CDD" id="cd14014">
    <property type="entry name" value="STKc_PknB_like"/>
    <property type="match status" value="1"/>
</dbReference>
<keyword evidence="9" id="KW-1133">Transmembrane helix</keyword>
<dbReference type="InterPro" id="IPR000719">
    <property type="entry name" value="Prot_kinase_dom"/>
</dbReference>
<evidence type="ECO:0000313" key="11">
    <source>
        <dbReference type="EMBL" id="GHH77846.1"/>
    </source>
</evidence>
<dbReference type="PROSITE" id="PS00107">
    <property type="entry name" value="PROTEIN_KINASE_ATP"/>
    <property type="match status" value="1"/>
</dbReference>
<sequence>MADFSRRSQEHVLTHPGTRRTRQEPYSGCGSHPSPAAGPARTVAGRYRLLEPLGRGGMGEVWRGVDDVLVRPVAVKLLLGRQGDEAAMARFRLEARTAAQLNSPHVVAVYDAGVEQDRPYLVTELLGGRSLAAEIAADGPFAPRRAAEAGRHVAAGLAAAHRQGVIHRDVKPANLLLATDGTVKIADFGIARFADEGTGSVTTAGQILGTGAYLSPERCLGRPAGPPADVYALGCVLYELLTGRPPFNADTAAGVVYQHVDVMAEPPGRHRSGIPEALDAFVLRLLAKRPEERPTAEEAMAFLGTPQACGIRREPAGKREAFLPAATAATAATAGSPPGSEREEGTREKRGAPLRKPRLLAGLAVAVLSSAAVLGLSATAFGPGNAPPSGRAHSPVAGNTSPSAVSAGPHRTAADGPPVPGRSARTASSRTAAHGKKHSAGDRGRVRTASPSPSADRTTSTAPSPSPSPTSTSSPSPSPSSSSATPTPPHHGHTPPGGPTPSTDPGTPTTTTP</sequence>
<dbReference type="PANTHER" id="PTHR43289:SF6">
    <property type="entry name" value="SERINE_THREONINE-PROTEIN KINASE NEKL-3"/>
    <property type="match status" value="1"/>
</dbReference>
<dbReference type="Pfam" id="PF00069">
    <property type="entry name" value="Pkinase"/>
    <property type="match status" value="1"/>
</dbReference>
<evidence type="ECO:0000256" key="3">
    <source>
        <dbReference type="ARBA" id="ARBA00022679"/>
    </source>
</evidence>
<feature type="compositionally biased region" description="Low complexity" evidence="8">
    <location>
        <begin position="448"/>
        <end position="485"/>
    </location>
</feature>
<evidence type="ECO:0000259" key="10">
    <source>
        <dbReference type="PROSITE" id="PS50011"/>
    </source>
</evidence>
<evidence type="ECO:0000256" key="1">
    <source>
        <dbReference type="ARBA" id="ARBA00012513"/>
    </source>
</evidence>
<dbReference type="Gene3D" id="1.10.510.10">
    <property type="entry name" value="Transferase(Phosphotransferase) domain 1"/>
    <property type="match status" value="1"/>
</dbReference>
<dbReference type="GO" id="GO:0004674">
    <property type="term" value="F:protein serine/threonine kinase activity"/>
    <property type="evidence" value="ECO:0007669"/>
    <property type="project" value="UniProtKB-KW"/>
</dbReference>
<keyword evidence="12" id="KW-1185">Reference proteome</keyword>
<feature type="compositionally biased region" description="Low complexity" evidence="8">
    <location>
        <begin position="500"/>
        <end position="513"/>
    </location>
</feature>
<feature type="region of interest" description="Disordered" evidence="8">
    <location>
        <begin position="327"/>
        <end position="354"/>
    </location>
</feature>
<feature type="domain" description="Protein kinase" evidence="10">
    <location>
        <begin position="47"/>
        <end position="303"/>
    </location>
</feature>
<gene>
    <name evidence="11" type="ORF">GCM10018793_26920</name>
</gene>
<name>A0A919L037_9ACTN</name>
<dbReference type="InterPro" id="IPR011009">
    <property type="entry name" value="Kinase-like_dom_sf"/>
</dbReference>
<keyword evidence="5" id="KW-0418">Kinase</keyword>
<dbReference type="EC" id="2.7.11.1" evidence="1"/>
<reference evidence="11" key="2">
    <citation type="submission" date="2020-09" db="EMBL/GenBank/DDBJ databases">
        <authorList>
            <person name="Sun Q."/>
            <person name="Ohkuma M."/>
        </authorList>
    </citation>
    <scope>NUCLEOTIDE SEQUENCE</scope>
    <source>
        <strain evidence="11">JCM 5069</strain>
    </source>
</reference>
<keyword evidence="9" id="KW-0472">Membrane</keyword>
<feature type="binding site" evidence="7">
    <location>
        <position position="76"/>
    </location>
    <ligand>
        <name>ATP</name>
        <dbReference type="ChEBI" id="CHEBI:30616"/>
    </ligand>
</feature>
<evidence type="ECO:0000256" key="8">
    <source>
        <dbReference type="SAM" id="MobiDB-lite"/>
    </source>
</evidence>
<proteinExistence type="predicted"/>
<protein>
    <recommendedName>
        <fullName evidence="1">non-specific serine/threonine protein kinase</fullName>
        <ecNumber evidence="1">2.7.11.1</ecNumber>
    </recommendedName>
</protein>
<dbReference type="SMART" id="SM00220">
    <property type="entry name" value="S_TKc"/>
    <property type="match status" value="1"/>
</dbReference>
<accession>A0A919L037</accession>
<dbReference type="GO" id="GO:0005524">
    <property type="term" value="F:ATP binding"/>
    <property type="evidence" value="ECO:0007669"/>
    <property type="project" value="UniProtKB-UniRule"/>
</dbReference>
<keyword evidence="3" id="KW-0808">Transferase</keyword>
<dbReference type="Gene3D" id="3.30.200.20">
    <property type="entry name" value="Phosphorylase Kinase, domain 1"/>
    <property type="match status" value="1"/>
</dbReference>
<keyword evidence="2" id="KW-0723">Serine/threonine-protein kinase</keyword>
<keyword evidence="6 7" id="KW-0067">ATP-binding</keyword>
<feature type="compositionally biased region" description="Low complexity" evidence="8">
    <location>
        <begin position="422"/>
        <end position="432"/>
    </location>
</feature>
<feature type="compositionally biased region" description="Basic and acidic residues" evidence="8">
    <location>
        <begin position="1"/>
        <end position="13"/>
    </location>
</feature>
<organism evidence="11 12">
    <name type="scientific">Streptomyces sulfonofaciens</name>
    <dbReference type="NCBI Taxonomy" id="68272"/>
    <lineage>
        <taxon>Bacteria</taxon>
        <taxon>Bacillati</taxon>
        <taxon>Actinomycetota</taxon>
        <taxon>Actinomycetes</taxon>
        <taxon>Kitasatosporales</taxon>
        <taxon>Streptomycetaceae</taxon>
        <taxon>Streptomyces</taxon>
    </lineage>
</organism>
<feature type="region of interest" description="Disordered" evidence="8">
    <location>
        <begin position="386"/>
        <end position="513"/>
    </location>
</feature>
<dbReference type="Proteomes" id="UP000603708">
    <property type="component" value="Unassembled WGS sequence"/>
</dbReference>
<dbReference type="PROSITE" id="PS00108">
    <property type="entry name" value="PROTEIN_KINASE_ST"/>
    <property type="match status" value="1"/>
</dbReference>
<dbReference type="InterPro" id="IPR017441">
    <property type="entry name" value="Protein_kinase_ATP_BS"/>
</dbReference>